<evidence type="ECO:0000256" key="1">
    <source>
        <dbReference type="ARBA" id="ARBA00022737"/>
    </source>
</evidence>
<evidence type="ECO:0000313" key="3">
    <source>
        <dbReference type="EMBL" id="QHU18974.1"/>
    </source>
</evidence>
<evidence type="ECO:0000256" key="2">
    <source>
        <dbReference type="SAM" id="MobiDB-lite"/>
    </source>
</evidence>
<dbReference type="InterPro" id="IPR008160">
    <property type="entry name" value="Collagen"/>
</dbReference>
<reference evidence="3" key="1">
    <citation type="journal article" date="2020" name="Nature">
        <title>Giant virus diversity and host interactions through global metagenomics.</title>
        <authorList>
            <person name="Schulz F."/>
            <person name="Roux S."/>
            <person name="Paez-Espino D."/>
            <person name="Jungbluth S."/>
            <person name="Walsh D.A."/>
            <person name="Denef V.J."/>
            <person name="McMahon K.D."/>
            <person name="Konstantinidis K.T."/>
            <person name="Eloe-Fadrosh E.A."/>
            <person name="Kyrpides N.C."/>
            <person name="Woyke T."/>
        </authorList>
    </citation>
    <scope>NUCLEOTIDE SEQUENCE</scope>
    <source>
        <strain evidence="3">GVMAG-S-3300013014-104</strain>
    </source>
</reference>
<feature type="region of interest" description="Disordered" evidence="2">
    <location>
        <begin position="64"/>
        <end position="127"/>
    </location>
</feature>
<accession>A0A6C0KRE3</accession>
<organism evidence="3">
    <name type="scientific">viral metagenome</name>
    <dbReference type="NCBI Taxonomy" id="1070528"/>
    <lineage>
        <taxon>unclassified sequences</taxon>
        <taxon>metagenomes</taxon>
        <taxon>organismal metagenomes</taxon>
    </lineage>
</organism>
<dbReference type="InterPro" id="IPR050938">
    <property type="entry name" value="Collagen_Structural_Proteins"/>
</dbReference>
<name>A0A6C0KRE3_9ZZZZ</name>
<dbReference type="Pfam" id="PF01391">
    <property type="entry name" value="Collagen"/>
    <property type="match status" value="1"/>
</dbReference>
<sequence length="279" mass="27858">MSNINAENINVINLTVQTINGQPAYSFGSNNNLCGQTEDCNYDCNDNNDCPECLTLPIPAAQGAQGEQVATGAQGSTGPEGKQGATGLQGATGVQGATGAQGATGVQGATGPEGKQGATGAQGATGVQGATGSSSIIAYAEYTKITQTGNIGVTPGVPFLFDLPAVYNSAPSLIEGNTGAGGVGTVFTLQSGTYIIDYETSLGSAGSLAIYSGSSGSLVLDTNTISGSSTATTWIHGRAVQVVPLSLDIAISSYNGNATVVLAGTSDVYMIRITILKIE</sequence>
<keyword evidence="1" id="KW-0677">Repeat</keyword>
<feature type="compositionally biased region" description="Low complexity" evidence="2">
    <location>
        <begin position="83"/>
        <end position="127"/>
    </location>
</feature>
<dbReference type="EMBL" id="MN740943">
    <property type="protein sequence ID" value="QHU18974.1"/>
    <property type="molecule type" value="Genomic_DNA"/>
</dbReference>
<dbReference type="PANTHER" id="PTHR37456">
    <property type="entry name" value="SI:CH211-266K2.1"/>
    <property type="match status" value="1"/>
</dbReference>
<dbReference type="PANTHER" id="PTHR37456:SF3">
    <property type="entry name" value="COLLAGEN ALPHA-1(XXV) CHAIN"/>
    <property type="match status" value="1"/>
</dbReference>
<protein>
    <submittedName>
        <fullName evidence="3">Uncharacterized protein</fullName>
    </submittedName>
</protein>
<dbReference type="AlphaFoldDB" id="A0A6C0KRE3"/>
<proteinExistence type="predicted"/>